<proteinExistence type="predicted"/>
<dbReference type="Pfam" id="PF07238">
    <property type="entry name" value="PilZ"/>
    <property type="match status" value="1"/>
</dbReference>
<gene>
    <name evidence="2" type="ORF">LCGC14_0688670</name>
</gene>
<dbReference type="AlphaFoldDB" id="A0A0F9QL56"/>
<dbReference type="GO" id="GO:0035438">
    <property type="term" value="F:cyclic-di-GMP binding"/>
    <property type="evidence" value="ECO:0007669"/>
    <property type="project" value="InterPro"/>
</dbReference>
<evidence type="ECO:0000259" key="1">
    <source>
        <dbReference type="Pfam" id="PF07238"/>
    </source>
</evidence>
<dbReference type="Gene3D" id="2.40.10.220">
    <property type="entry name" value="predicted glycosyltransferase like domains"/>
    <property type="match status" value="1"/>
</dbReference>
<reference evidence="2" key="1">
    <citation type="journal article" date="2015" name="Nature">
        <title>Complex archaea that bridge the gap between prokaryotes and eukaryotes.</title>
        <authorList>
            <person name="Spang A."/>
            <person name="Saw J.H."/>
            <person name="Jorgensen S.L."/>
            <person name="Zaremba-Niedzwiedzka K."/>
            <person name="Martijn J."/>
            <person name="Lind A.E."/>
            <person name="van Eijk R."/>
            <person name="Schleper C."/>
            <person name="Guy L."/>
            <person name="Ettema T.J."/>
        </authorList>
    </citation>
    <scope>NUCLEOTIDE SEQUENCE</scope>
</reference>
<name>A0A0F9QL56_9ZZZZ</name>
<feature type="domain" description="PilZ" evidence="1">
    <location>
        <begin position="9"/>
        <end position="124"/>
    </location>
</feature>
<accession>A0A0F9QL56</accession>
<evidence type="ECO:0000313" key="2">
    <source>
        <dbReference type="EMBL" id="KKN44885.1"/>
    </source>
</evidence>
<organism evidence="2">
    <name type="scientific">marine sediment metagenome</name>
    <dbReference type="NCBI Taxonomy" id="412755"/>
    <lineage>
        <taxon>unclassified sequences</taxon>
        <taxon>metagenomes</taxon>
        <taxon>ecological metagenomes</taxon>
    </lineage>
</organism>
<comment type="caution">
    <text evidence="2">The sequence shown here is derived from an EMBL/GenBank/DDBJ whole genome shotgun (WGS) entry which is preliminary data.</text>
</comment>
<dbReference type="SUPFAM" id="SSF141371">
    <property type="entry name" value="PilZ domain-like"/>
    <property type="match status" value="1"/>
</dbReference>
<protein>
    <recommendedName>
        <fullName evidence="1">PilZ domain-containing protein</fullName>
    </recommendedName>
</protein>
<sequence>MAIKYAGQEKRKFPRIENPFFISYRLEDDNSFGISKAIGENISGGGLMFEKENSFHSGSILYLEIYLQSDPTEDTIYSTPTKAKVVWVNRKENVSKEPGSNKYQVGIEFIEIKTEDRERIIEYAERAKR</sequence>
<dbReference type="EMBL" id="LAZR01001422">
    <property type="protein sequence ID" value="KKN44885.1"/>
    <property type="molecule type" value="Genomic_DNA"/>
</dbReference>
<dbReference type="InterPro" id="IPR009875">
    <property type="entry name" value="PilZ_domain"/>
</dbReference>